<name>A0ABV8XJN7_9DEIO</name>
<feature type="transmembrane region" description="Helical" evidence="1">
    <location>
        <begin position="20"/>
        <end position="42"/>
    </location>
</feature>
<evidence type="ECO:0000313" key="3">
    <source>
        <dbReference type="Proteomes" id="UP001595998"/>
    </source>
</evidence>
<keyword evidence="3" id="KW-1185">Reference proteome</keyword>
<keyword evidence="1" id="KW-0472">Membrane</keyword>
<dbReference type="Proteomes" id="UP001595998">
    <property type="component" value="Unassembled WGS sequence"/>
</dbReference>
<accession>A0ABV8XJN7</accession>
<reference evidence="3" key="1">
    <citation type="journal article" date="2019" name="Int. J. Syst. Evol. Microbiol.">
        <title>The Global Catalogue of Microorganisms (GCM) 10K type strain sequencing project: providing services to taxonomists for standard genome sequencing and annotation.</title>
        <authorList>
            <consortium name="The Broad Institute Genomics Platform"/>
            <consortium name="The Broad Institute Genome Sequencing Center for Infectious Disease"/>
            <person name="Wu L."/>
            <person name="Ma J."/>
        </authorList>
    </citation>
    <scope>NUCLEOTIDE SEQUENCE [LARGE SCALE GENOMIC DNA]</scope>
    <source>
        <strain evidence="3">CCUG 56029</strain>
    </source>
</reference>
<comment type="caution">
    <text evidence="2">The sequence shown here is derived from an EMBL/GenBank/DDBJ whole genome shotgun (WGS) entry which is preliminary data.</text>
</comment>
<dbReference type="EMBL" id="JBHSEH010000004">
    <property type="protein sequence ID" value="MFC4424877.1"/>
    <property type="molecule type" value="Genomic_DNA"/>
</dbReference>
<protein>
    <submittedName>
        <fullName evidence="2">DUF1152 domain-containing protein</fullName>
    </submittedName>
</protein>
<keyword evidence="1" id="KW-0812">Transmembrane</keyword>
<dbReference type="InterPro" id="IPR010581">
    <property type="entry name" value="DUF1152"/>
</dbReference>
<proteinExistence type="predicted"/>
<gene>
    <name evidence="2" type="ORF">ACFOZ9_01545</name>
</gene>
<evidence type="ECO:0000256" key="1">
    <source>
        <dbReference type="SAM" id="Phobius"/>
    </source>
</evidence>
<evidence type="ECO:0000313" key="2">
    <source>
        <dbReference type="EMBL" id="MFC4424877.1"/>
    </source>
</evidence>
<sequence length="321" mass="34864">MTVPTSLLPPVFARLAQARTVLLAGAGGGFDLFCGLPLYFALSALGKRVILANLSFTSLELTNARVLSEALYEVRADTRSTLRYFPELYLAQWLASQGDAQPIYAFPRTGVRPVRQAYEHLIDTFGIDTVLLVDGGTDSLMRGDEAGLGTPEEDAVTLAAVQALKGVEQKLLLCLGFGVDAFHGVAHAQYLEAVAALTRQGQYLGSWSLTPDMPEVQRYREALTFVHEHMPDFPSIVSSSVLDAIEGQFGDHHSTSGTQGSTLFINPLMGLYWAFEAEGVAARNLYLDQLLETSTIGEVTRVIEAFRAACPSIKPWASIPH</sequence>
<dbReference type="RefSeq" id="WP_380035543.1">
    <property type="nucleotide sequence ID" value="NZ_JBHSEH010000004.1"/>
</dbReference>
<dbReference type="Pfam" id="PF06626">
    <property type="entry name" value="DUF1152"/>
    <property type="match status" value="1"/>
</dbReference>
<keyword evidence="1" id="KW-1133">Transmembrane helix</keyword>
<organism evidence="2 3">
    <name type="scientific">Deinococcus navajonensis</name>
    <dbReference type="NCBI Taxonomy" id="309884"/>
    <lineage>
        <taxon>Bacteria</taxon>
        <taxon>Thermotogati</taxon>
        <taxon>Deinococcota</taxon>
        <taxon>Deinococci</taxon>
        <taxon>Deinococcales</taxon>
        <taxon>Deinococcaceae</taxon>
        <taxon>Deinococcus</taxon>
    </lineage>
</organism>